<dbReference type="CDD" id="cd03443">
    <property type="entry name" value="PaaI_thioesterase"/>
    <property type="match status" value="1"/>
</dbReference>
<dbReference type="Proteomes" id="UP000241848">
    <property type="component" value="Unassembled WGS sequence"/>
</dbReference>
<name>A0A2T2WPK7_9FIRM</name>
<dbReference type="AlphaFoldDB" id="A0A2T2WPK7"/>
<dbReference type="InterPro" id="IPR006683">
    <property type="entry name" value="Thioestr_dom"/>
</dbReference>
<evidence type="ECO:0000259" key="3">
    <source>
        <dbReference type="Pfam" id="PF03061"/>
    </source>
</evidence>
<comment type="caution">
    <text evidence="4">The sequence shown here is derived from an EMBL/GenBank/DDBJ whole genome shotgun (WGS) entry which is preliminary data.</text>
</comment>
<evidence type="ECO:0000313" key="4">
    <source>
        <dbReference type="EMBL" id="PSR24179.1"/>
    </source>
</evidence>
<dbReference type="InterPro" id="IPR039298">
    <property type="entry name" value="ACOT13"/>
</dbReference>
<dbReference type="Pfam" id="PF03061">
    <property type="entry name" value="4HBT"/>
    <property type="match status" value="1"/>
</dbReference>
<dbReference type="GO" id="GO:0047617">
    <property type="term" value="F:fatty acyl-CoA hydrolase activity"/>
    <property type="evidence" value="ECO:0007669"/>
    <property type="project" value="InterPro"/>
</dbReference>
<keyword evidence="2" id="KW-0378">Hydrolase</keyword>
<organism evidence="4 5">
    <name type="scientific">Sulfobacillus acidophilus</name>
    <dbReference type="NCBI Taxonomy" id="53633"/>
    <lineage>
        <taxon>Bacteria</taxon>
        <taxon>Bacillati</taxon>
        <taxon>Bacillota</taxon>
        <taxon>Clostridia</taxon>
        <taxon>Eubacteriales</taxon>
        <taxon>Clostridiales Family XVII. Incertae Sedis</taxon>
        <taxon>Sulfobacillus</taxon>
    </lineage>
</organism>
<protein>
    <recommendedName>
        <fullName evidence="3">Thioesterase domain-containing protein</fullName>
    </recommendedName>
</protein>
<accession>A0A2T2WPK7</accession>
<dbReference type="EMBL" id="PXYV01000001">
    <property type="protein sequence ID" value="PSR24179.1"/>
    <property type="molecule type" value="Genomic_DNA"/>
</dbReference>
<dbReference type="PANTHER" id="PTHR21660:SF1">
    <property type="entry name" value="ACYL-COENZYME A THIOESTERASE 13"/>
    <property type="match status" value="1"/>
</dbReference>
<dbReference type="InterPro" id="IPR003736">
    <property type="entry name" value="PAAI_dom"/>
</dbReference>
<dbReference type="NCBIfam" id="TIGR00369">
    <property type="entry name" value="unchar_dom_1"/>
    <property type="match status" value="1"/>
</dbReference>
<evidence type="ECO:0000256" key="1">
    <source>
        <dbReference type="ARBA" id="ARBA00008324"/>
    </source>
</evidence>
<evidence type="ECO:0000313" key="5">
    <source>
        <dbReference type="Proteomes" id="UP000241848"/>
    </source>
</evidence>
<feature type="domain" description="Thioesterase" evidence="3">
    <location>
        <begin position="57"/>
        <end position="128"/>
    </location>
</feature>
<dbReference type="InterPro" id="IPR029069">
    <property type="entry name" value="HotDog_dom_sf"/>
</dbReference>
<dbReference type="Gene3D" id="3.10.129.10">
    <property type="entry name" value="Hotdog Thioesterase"/>
    <property type="match status" value="1"/>
</dbReference>
<proteinExistence type="inferred from homology"/>
<evidence type="ECO:0000256" key="2">
    <source>
        <dbReference type="ARBA" id="ARBA00022801"/>
    </source>
</evidence>
<dbReference type="PANTHER" id="PTHR21660">
    <property type="entry name" value="THIOESTERASE SUPERFAMILY MEMBER-RELATED"/>
    <property type="match status" value="1"/>
</dbReference>
<dbReference type="SUPFAM" id="SSF54637">
    <property type="entry name" value="Thioesterase/thiol ester dehydrase-isomerase"/>
    <property type="match status" value="1"/>
</dbReference>
<comment type="similarity">
    <text evidence="1">Belongs to the thioesterase PaaI family.</text>
</comment>
<reference evidence="4 5" key="1">
    <citation type="journal article" date="2014" name="BMC Genomics">
        <title>Comparison of environmental and isolate Sulfobacillus genomes reveals diverse carbon, sulfur, nitrogen, and hydrogen metabolisms.</title>
        <authorList>
            <person name="Justice N.B."/>
            <person name="Norman A."/>
            <person name="Brown C.T."/>
            <person name="Singh A."/>
            <person name="Thomas B.C."/>
            <person name="Banfield J.F."/>
        </authorList>
    </citation>
    <scope>NUCLEOTIDE SEQUENCE [LARGE SCALE GENOMIC DNA]</scope>
    <source>
        <strain evidence="4">AMDSBA3</strain>
    </source>
</reference>
<sequence>MAVGKRCGRANMIQQFQHENPFWAWMGFTIDEHAMALGNAVVRVKIRPEFLQHQRLIHGGVMSALVDSCGAWAFAMNHEESLRTINLAVQYLDPTPPDAEELVARGTLVRAGRRIVVADVSVSAGHEEMVARGQVLYSRASSPRF</sequence>
<gene>
    <name evidence="4" type="ORF">C7B45_00815</name>
</gene>